<sequence length="134" mass="15158">MTTRCITKLNQAGVKFKLGLSRNLFDIRFNNGILEIPKLKVHDYTELTLRNLLAFEQCNCHNNYISDYVSLTDDFVNSEKDVEFLLKDGIVKNMLGDYNGVCTLITSEEELLWIAKASTLLLFLSSSIATAESL</sequence>
<dbReference type="PANTHER" id="PTHR31170">
    <property type="entry name" value="BNAC04G53230D PROTEIN"/>
    <property type="match status" value="1"/>
</dbReference>
<dbReference type="AlphaFoldDB" id="A0A314Z6R5"/>
<protein>
    <submittedName>
        <fullName evidence="1">UPF0481 protein</fullName>
    </submittedName>
</protein>
<dbReference type="PANTHER" id="PTHR31170:SF25">
    <property type="entry name" value="BNAA09G04570D PROTEIN"/>
    <property type="match status" value="1"/>
</dbReference>
<gene>
    <name evidence="1" type="ORF">Pyn_19018</name>
</gene>
<dbReference type="Proteomes" id="UP000250321">
    <property type="component" value="Unassembled WGS sequence"/>
</dbReference>
<evidence type="ECO:0000313" key="1">
    <source>
        <dbReference type="EMBL" id="PQQ15835.1"/>
    </source>
</evidence>
<name>A0A314Z6R5_PRUYE</name>
<accession>A0A314Z6R5</accession>
<keyword evidence="2" id="KW-1185">Reference proteome</keyword>
<dbReference type="InterPro" id="IPR004158">
    <property type="entry name" value="DUF247_pln"/>
</dbReference>
<dbReference type="Pfam" id="PF03140">
    <property type="entry name" value="DUF247"/>
    <property type="match status" value="1"/>
</dbReference>
<dbReference type="STRING" id="2094558.A0A314Z6R5"/>
<reference evidence="1 2" key="1">
    <citation type="submission" date="2018-02" db="EMBL/GenBank/DDBJ databases">
        <title>Draft genome of wild Prunus yedoensis var. nudiflora.</title>
        <authorList>
            <person name="Baek S."/>
            <person name="Kim J.-H."/>
            <person name="Choi K."/>
            <person name="Kim G.-B."/>
            <person name="Cho A."/>
            <person name="Jang H."/>
            <person name="Shin C.-H."/>
            <person name="Yu H.-J."/>
            <person name="Mun J.-H."/>
        </authorList>
    </citation>
    <scope>NUCLEOTIDE SEQUENCE [LARGE SCALE GENOMIC DNA]</scope>
    <source>
        <strain evidence="2">cv. Jeju island</strain>
        <tissue evidence="1">Leaf</tissue>
    </source>
</reference>
<comment type="caution">
    <text evidence="1">The sequence shown here is derived from an EMBL/GenBank/DDBJ whole genome shotgun (WGS) entry which is preliminary data.</text>
</comment>
<proteinExistence type="predicted"/>
<dbReference type="EMBL" id="PJQY01000216">
    <property type="protein sequence ID" value="PQQ15835.1"/>
    <property type="molecule type" value="Genomic_DNA"/>
</dbReference>
<dbReference type="OrthoDB" id="672127at2759"/>
<evidence type="ECO:0000313" key="2">
    <source>
        <dbReference type="Proteomes" id="UP000250321"/>
    </source>
</evidence>
<organism evidence="1 2">
    <name type="scientific">Prunus yedoensis var. nudiflora</name>
    <dbReference type="NCBI Taxonomy" id="2094558"/>
    <lineage>
        <taxon>Eukaryota</taxon>
        <taxon>Viridiplantae</taxon>
        <taxon>Streptophyta</taxon>
        <taxon>Embryophyta</taxon>
        <taxon>Tracheophyta</taxon>
        <taxon>Spermatophyta</taxon>
        <taxon>Magnoliopsida</taxon>
        <taxon>eudicotyledons</taxon>
        <taxon>Gunneridae</taxon>
        <taxon>Pentapetalae</taxon>
        <taxon>rosids</taxon>
        <taxon>fabids</taxon>
        <taxon>Rosales</taxon>
        <taxon>Rosaceae</taxon>
        <taxon>Amygdaloideae</taxon>
        <taxon>Amygdaleae</taxon>
        <taxon>Prunus</taxon>
    </lineage>
</organism>